<gene>
    <name evidence="2" type="ORF">SSLN_LOCUS11441</name>
</gene>
<proteinExistence type="predicted"/>
<reference evidence="2 3" key="2">
    <citation type="submission" date="2018-11" db="EMBL/GenBank/DDBJ databases">
        <authorList>
            <consortium name="Pathogen Informatics"/>
        </authorList>
    </citation>
    <scope>NUCLEOTIDE SEQUENCE [LARGE SCALE GENOMIC DNA]</scope>
    <source>
        <strain evidence="2 3">NST_G2</strain>
    </source>
</reference>
<name>A0A183T4P2_SCHSO</name>
<evidence type="ECO:0000313" key="2">
    <source>
        <dbReference type="EMBL" id="VDL97826.1"/>
    </source>
</evidence>
<keyword evidence="3" id="KW-1185">Reference proteome</keyword>
<dbReference type="WBParaSite" id="SSLN_0001187801-mRNA-1">
    <property type="protein sequence ID" value="SSLN_0001187801-mRNA-1"/>
    <property type="gene ID" value="SSLN_0001187801"/>
</dbReference>
<keyword evidence="1" id="KW-0472">Membrane</keyword>
<evidence type="ECO:0000313" key="3">
    <source>
        <dbReference type="Proteomes" id="UP000275846"/>
    </source>
</evidence>
<dbReference type="Proteomes" id="UP000275846">
    <property type="component" value="Unassembled WGS sequence"/>
</dbReference>
<accession>A0A183T4P2</accession>
<evidence type="ECO:0000313" key="4">
    <source>
        <dbReference type="WBParaSite" id="SSLN_0001187801-mRNA-1"/>
    </source>
</evidence>
<reference evidence="4" key="1">
    <citation type="submission" date="2016-06" db="UniProtKB">
        <authorList>
            <consortium name="WormBaseParasite"/>
        </authorList>
    </citation>
    <scope>IDENTIFICATION</scope>
</reference>
<organism evidence="4">
    <name type="scientific">Schistocephalus solidus</name>
    <name type="common">Tapeworm</name>
    <dbReference type="NCBI Taxonomy" id="70667"/>
    <lineage>
        <taxon>Eukaryota</taxon>
        <taxon>Metazoa</taxon>
        <taxon>Spiralia</taxon>
        <taxon>Lophotrochozoa</taxon>
        <taxon>Platyhelminthes</taxon>
        <taxon>Cestoda</taxon>
        <taxon>Eucestoda</taxon>
        <taxon>Diphyllobothriidea</taxon>
        <taxon>Diphyllobothriidae</taxon>
        <taxon>Schistocephalus</taxon>
    </lineage>
</organism>
<evidence type="ECO:0000256" key="1">
    <source>
        <dbReference type="SAM" id="Phobius"/>
    </source>
</evidence>
<keyword evidence="1" id="KW-0812">Transmembrane</keyword>
<dbReference type="AlphaFoldDB" id="A0A183T4P2"/>
<protein>
    <submittedName>
        <fullName evidence="4">Aa_trans domain-containing protein</fullName>
    </submittedName>
</protein>
<sequence>MSDEADTRKEVALTAWACWKGLGIGCVGPGAGDFHAVLLVLAVAILLASYITAPVFTVLLQARRFRVTSSQVTGLICSCFREIFRVSL</sequence>
<dbReference type="EMBL" id="UYSU01036530">
    <property type="protein sequence ID" value="VDL97826.1"/>
    <property type="molecule type" value="Genomic_DNA"/>
</dbReference>
<keyword evidence="1" id="KW-1133">Transmembrane helix</keyword>
<feature type="transmembrane region" description="Helical" evidence="1">
    <location>
        <begin position="37"/>
        <end position="60"/>
    </location>
</feature>